<feature type="binding site" evidence="2">
    <location>
        <position position="107"/>
    </location>
    <ligand>
        <name>Fe cation</name>
        <dbReference type="ChEBI" id="CHEBI:24875"/>
    </ligand>
</feature>
<evidence type="ECO:0000313" key="5">
    <source>
        <dbReference type="Proteomes" id="UP001209854"/>
    </source>
</evidence>
<keyword evidence="2" id="KW-0479">Metal-binding</keyword>
<comment type="caution">
    <text evidence="4">The sequence shown here is derived from an EMBL/GenBank/DDBJ whole genome shotgun (WGS) entry which is preliminary data.</text>
</comment>
<dbReference type="InterPro" id="IPR023635">
    <property type="entry name" value="Peptide_deformylase"/>
</dbReference>
<dbReference type="EMBL" id="JAPFCC010000001">
    <property type="protein sequence ID" value="MCW7555290.1"/>
    <property type="molecule type" value="Genomic_DNA"/>
</dbReference>
<dbReference type="HAMAP" id="MF_00163">
    <property type="entry name" value="Pep_deformylase"/>
    <property type="match status" value="1"/>
</dbReference>
<dbReference type="EC" id="3.5.1.88" evidence="2"/>
<sequence length="202" mass="22794">MKLSPEADVLLMGHPLLFHEQAQVTLDEIATSEFQDNLDALRQIQLRSKGIGIAAPQAGWPVRVLSVGISEKNRIRYPDVEHIPFNFWINPQIIESSTDTCWTWEGCLSVPGMRGWVERPESVRVAGYDQSGQRQEAELTGFHARLMQHELDHLNGVLYPMRVDDKSLLIPDGALFNQNEWAEGWPTPNARNTPGGVISKER</sequence>
<dbReference type="PANTHER" id="PTHR10458:SF22">
    <property type="entry name" value="PEPTIDE DEFORMYLASE"/>
    <property type="match status" value="1"/>
</dbReference>
<dbReference type="RefSeq" id="WP_262565058.1">
    <property type="nucleotide sequence ID" value="NZ_JAPFCC010000001.1"/>
</dbReference>
<protein>
    <recommendedName>
        <fullName evidence="2">Peptide deformylase</fullName>
        <shortName evidence="2">PDF</shortName>
        <ecNumber evidence="2">3.5.1.88</ecNumber>
    </recommendedName>
    <alternativeName>
        <fullName evidence="2">Polypeptide deformylase</fullName>
    </alternativeName>
</protein>
<evidence type="ECO:0000313" key="4">
    <source>
        <dbReference type="EMBL" id="MCW7555290.1"/>
    </source>
</evidence>
<feature type="active site" evidence="2">
    <location>
        <position position="150"/>
    </location>
</feature>
<dbReference type="PRINTS" id="PR01576">
    <property type="entry name" value="PDEFORMYLASE"/>
</dbReference>
<dbReference type="InterPro" id="IPR036821">
    <property type="entry name" value="Peptide_deformylase_sf"/>
</dbReference>
<comment type="catalytic activity">
    <reaction evidence="2">
        <text>N-terminal N-formyl-L-methionyl-[peptide] + H2O = N-terminal L-methionyl-[peptide] + formate</text>
        <dbReference type="Rhea" id="RHEA:24420"/>
        <dbReference type="Rhea" id="RHEA-COMP:10639"/>
        <dbReference type="Rhea" id="RHEA-COMP:10640"/>
        <dbReference type="ChEBI" id="CHEBI:15377"/>
        <dbReference type="ChEBI" id="CHEBI:15740"/>
        <dbReference type="ChEBI" id="CHEBI:49298"/>
        <dbReference type="ChEBI" id="CHEBI:64731"/>
        <dbReference type="EC" id="3.5.1.88"/>
    </reaction>
</comment>
<dbReference type="GO" id="GO:0042586">
    <property type="term" value="F:peptide deformylase activity"/>
    <property type="evidence" value="ECO:0007669"/>
    <property type="project" value="UniProtKB-EC"/>
</dbReference>
<feature type="binding site" evidence="2">
    <location>
        <position position="153"/>
    </location>
    <ligand>
        <name>Fe cation</name>
        <dbReference type="ChEBI" id="CHEBI:24875"/>
    </ligand>
</feature>
<proteinExistence type="inferred from homology"/>
<keyword evidence="2 4" id="KW-0378">Hydrolase</keyword>
<comment type="cofactor">
    <cofactor evidence="2">
        <name>Fe(2+)</name>
        <dbReference type="ChEBI" id="CHEBI:29033"/>
    </cofactor>
    <text evidence="2">Binds 1 Fe(2+) ion.</text>
</comment>
<evidence type="ECO:0000256" key="2">
    <source>
        <dbReference type="HAMAP-Rule" id="MF_00163"/>
    </source>
</evidence>
<accession>A0ABT3N0X9</accession>
<comment type="similarity">
    <text evidence="1 2">Belongs to the polypeptide deformylase family.</text>
</comment>
<name>A0ABT3N0X9_9GAMM</name>
<dbReference type="CDD" id="cd00487">
    <property type="entry name" value="Pep_deformylase"/>
    <property type="match status" value="1"/>
</dbReference>
<dbReference type="NCBIfam" id="TIGR00079">
    <property type="entry name" value="pept_deformyl"/>
    <property type="match status" value="1"/>
</dbReference>
<dbReference type="SUPFAM" id="SSF56420">
    <property type="entry name" value="Peptide deformylase"/>
    <property type="match status" value="1"/>
</dbReference>
<dbReference type="PIRSF" id="PIRSF004749">
    <property type="entry name" value="Pep_def"/>
    <property type="match status" value="1"/>
</dbReference>
<dbReference type="Gene3D" id="3.90.45.10">
    <property type="entry name" value="Peptide deformylase"/>
    <property type="match status" value="1"/>
</dbReference>
<keyword evidence="2" id="KW-0648">Protein biosynthesis</keyword>
<feature type="binding site" evidence="2">
    <location>
        <position position="149"/>
    </location>
    <ligand>
        <name>Fe cation</name>
        <dbReference type="ChEBI" id="CHEBI:24875"/>
    </ligand>
</feature>
<keyword evidence="2" id="KW-0408">Iron</keyword>
<reference evidence="4 5" key="1">
    <citation type="submission" date="2022-10" db="EMBL/GenBank/DDBJ databases">
        <title>High-quality genome sequences of two octocoral-associated bacteria, Endozoicomonas euniceicola EF212 and Endozoicomonas gorgoniicola PS125.</title>
        <authorList>
            <person name="Chiou Y.-J."/>
            <person name="Chen Y.-H."/>
        </authorList>
    </citation>
    <scope>NUCLEOTIDE SEQUENCE [LARGE SCALE GENOMIC DNA]</scope>
    <source>
        <strain evidence="4 5">PS125</strain>
    </source>
</reference>
<dbReference type="PANTHER" id="PTHR10458">
    <property type="entry name" value="PEPTIDE DEFORMYLASE"/>
    <property type="match status" value="1"/>
</dbReference>
<gene>
    <name evidence="2 4" type="primary">def</name>
    <name evidence="4" type="ORF">NX722_22205</name>
</gene>
<feature type="region of interest" description="Disordered" evidence="3">
    <location>
        <begin position="181"/>
        <end position="202"/>
    </location>
</feature>
<comment type="function">
    <text evidence="2">Removes the formyl group from the N-terminal Met of newly synthesized proteins. Requires at least a dipeptide for an efficient rate of reaction. N-terminal L-methionine is a prerequisite for activity but the enzyme has broad specificity at other positions.</text>
</comment>
<evidence type="ECO:0000256" key="3">
    <source>
        <dbReference type="SAM" id="MobiDB-lite"/>
    </source>
</evidence>
<evidence type="ECO:0000256" key="1">
    <source>
        <dbReference type="ARBA" id="ARBA00010759"/>
    </source>
</evidence>
<dbReference type="Pfam" id="PF01327">
    <property type="entry name" value="Pep_deformylase"/>
    <property type="match status" value="1"/>
</dbReference>
<organism evidence="4 5">
    <name type="scientific">Endozoicomonas gorgoniicola</name>
    <dbReference type="NCBI Taxonomy" id="1234144"/>
    <lineage>
        <taxon>Bacteria</taxon>
        <taxon>Pseudomonadati</taxon>
        <taxon>Pseudomonadota</taxon>
        <taxon>Gammaproteobacteria</taxon>
        <taxon>Oceanospirillales</taxon>
        <taxon>Endozoicomonadaceae</taxon>
        <taxon>Endozoicomonas</taxon>
    </lineage>
</organism>
<keyword evidence="5" id="KW-1185">Reference proteome</keyword>
<dbReference type="Proteomes" id="UP001209854">
    <property type="component" value="Unassembled WGS sequence"/>
</dbReference>